<sequence length="67" mass="7466">MDHPLDFPPSDSAYFRPNKSEENYGSSVGFSPIRFGLFPTKQVGRSIGSETIFLLPLLEMPLPPNPE</sequence>
<evidence type="ECO:0000256" key="1">
    <source>
        <dbReference type="SAM" id="MobiDB-lite"/>
    </source>
</evidence>
<dbReference type="EMBL" id="OZ021736">
    <property type="protein sequence ID" value="CAK9314068.1"/>
    <property type="molecule type" value="Genomic_DNA"/>
</dbReference>
<reference evidence="2 3" key="1">
    <citation type="submission" date="2024-03" db="EMBL/GenBank/DDBJ databases">
        <authorList>
            <person name="Gkanogiannis A."/>
            <person name="Becerra Lopez-Lavalle L."/>
        </authorList>
    </citation>
    <scope>NUCLEOTIDE SEQUENCE [LARGE SCALE GENOMIC DNA]</scope>
</reference>
<proteinExistence type="predicted"/>
<dbReference type="Proteomes" id="UP001642487">
    <property type="component" value="Chromosome 2"/>
</dbReference>
<organism evidence="2 3">
    <name type="scientific">Citrullus colocynthis</name>
    <name type="common">colocynth</name>
    <dbReference type="NCBI Taxonomy" id="252529"/>
    <lineage>
        <taxon>Eukaryota</taxon>
        <taxon>Viridiplantae</taxon>
        <taxon>Streptophyta</taxon>
        <taxon>Embryophyta</taxon>
        <taxon>Tracheophyta</taxon>
        <taxon>Spermatophyta</taxon>
        <taxon>Magnoliopsida</taxon>
        <taxon>eudicotyledons</taxon>
        <taxon>Gunneridae</taxon>
        <taxon>Pentapetalae</taxon>
        <taxon>rosids</taxon>
        <taxon>fabids</taxon>
        <taxon>Cucurbitales</taxon>
        <taxon>Cucurbitaceae</taxon>
        <taxon>Benincaseae</taxon>
        <taxon>Citrullus</taxon>
    </lineage>
</organism>
<accession>A0ABP0Y0W4</accession>
<gene>
    <name evidence="2" type="ORF">CITCOLO1_LOCUS5809</name>
</gene>
<keyword evidence="3" id="KW-1185">Reference proteome</keyword>
<protein>
    <submittedName>
        <fullName evidence="2">Uncharacterized protein</fullName>
    </submittedName>
</protein>
<evidence type="ECO:0000313" key="2">
    <source>
        <dbReference type="EMBL" id="CAK9314068.1"/>
    </source>
</evidence>
<feature type="region of interest" description="Disordered" evidence="1">
    <location>
        <begin position="1"/>
        <end position="27"/>
    </location>
</feature>
<evidence type="ECO:0000313" key="3">
    <source>
        <dbReference type="Proteomes" id="UP001642487"/>
    </source>
</evidence>
<name>A0ABP0Y0W4_9ROSI</name>